<accession>A0A2K3KUE0</accession>
<sequence>RSSAEEEVAYEYEEEVQEQDKTHVFEVCRKLYKTLSPDSI</sequence>
<gene>
    <name evidence="1" type="ORF">L195_g064638</name>
</gene>
<dbReference type="EMBL" id="ASHM01259741">
    <property type="protein sequence ID" value="PNX69886.1"/>
    <property type="molecule type" value="Genomic_DNA"/>
</dbReference>
<reference evidence="1 2" key="2">
    <citation type="journal article" date="2017" name="Front. Plant Sci.">
        <title>Gene Classification and Mining of Molecular Markers Useful in Red Clover (Trifolium pratense) Breeding.</title>
        <authorList>
            <person name="Istvanek J."/>
            <person name="Dluhosova J."/>
            <person name="Dluhos P."/>
            <person name="Patkova L."/>
            <person name="Nedelnik J."/>
            <person name="Repkova J."/>
        </authorList>
    </citation>
    <scope>NUCLEOTIDE SEQUENCE [LARGE SCALE GENOMIC DNA]</scope>
    <source>
        <strain evidence="2">cv. Tatra</strain>
        <tissue evidence="1">Young leaves</tissue>
    </source>
</reference>
<dbReference type="AlphaFoldDB" id="A0A2K3KUE0"/>
<reference evidence="1 2" key="1">
    <citation type="journal article" date="2014" name="Am. J. Bot.">
        <title>Genome assembly and annotation for red clover (Trifolium pratense; Fabaceae).</title>
        <authorList>
            <person name="Istvanek J."/>
            <person name="Jaros M."/>
            <person name="Krenek A."/>
            <person name="Repkova J."/>
        </authorList>
    </citation>
    <scope>NUCLEOTIDE SEQUENCE [LARGE SCALE GENOMIC DNA]</scope>
    <source>
        <strain evidence="2">cv. Tatra</strain>
        <tissue evidence="1">Young leaves</tissue>
    </source>
</reference>
<organism evidence="1 2">
    <name type="scientific">Trifolium pratense</name>
    <name type="common">Red clover</name>
    <dbReference type="NCBI Taxonomy" id="57577"/>
    <lineage>
        <taxon>Eukaryota</taxon>
        <taxon>Viridiplantae</taxon>
        <taxon>Streptophyta</taxon>
        <taxon>Embryophyta</taxon>
        <taxon>Tracheophyta</taxon>
        <taxon>Spermatophyta</taxon>
        <taxon>Magnoliopsida</taxon>
        <taxon>eudicotyledons</taxon>
        <taxon>Gunneridae</taxon>
        <taxon>Pentapetalae</taxon>
        <taxon>rosids</taxon>
        <taxon>fabids</taxon>
        <taxon>Fabales</taxon>
        <taxon>Fabaceae</taxon>
        <taxon>Papilionoideae</taxon>
        <taxon>50 kb inversion clade</taxon>
        <taxon>NPAAA clade</taxon>
        <taxon>Hologalegina</taxon>
        <taxon>IRL clade</taxon>
        <taxon>Trifolieae</taxon>
        <taxon>Trifolium</taxon>
    </lineage>
</organism>
<proteinExistence type="predicted"/>
<evidence type="ECO:0000313" key="1">
    <source>
        <dbReference type="EMBL" id="PNX69886.1"/>
    </source>
</evidence>
<evidence type="ECO:0000313" key="2">
    <source>
        <dbReference type="Proteomes" id="UP000236291"/>
    </source>
</evidence>
<protein>
    <submittedName>
        <fullName evidence="1">Uncharacterized protein</fullName>
    </submittedName>
</protein>
<name>A0A2K3KUE0_TRIPR</name>
<dbReference type="Proteomes" id="UP000236291">
    <property type="component" value="Unassembled WGS sequence"/>
</dbReference>
<feature type="non-terminal residue" evidence="1">
    <location>
        <position position="1"/>
    </location>
</feature>
<comment type="caution">
    <text evidence="1">The sequence shown here is derived from an EMBL/GenBank/DDBJ whole genome shotgun (WGS) entry which is preliminary data.</text>
</comment>